<reference evidence="10 11" key="1">
    <citation type="journal article" date="2016" name="Genome Announc.">
        <title>Draft Genome Sequence of Planomonospora sphaerica JCM9374, a Rare Actinomycete.</title>
        <authorList>
            <person name="Dohra H."/>
            <person name="Suzuki T."/>
            <person name="Inoue Y."/>
            <person name="Kodani S."/>
        </authorList>
    </citation>
    <scope>NUCLEOTIDE SEQUENCE [LARGE SCALE GENOMIC DNA]</scope>
    <source>
        <strain evidence="10 11">JCM 9374</strain>
    </source>
</reference>
<dbReference type="STRING" id="161355.PS9374_03971"/>
<evidence type="ECO:0000256" key="7">
    <source>
        <dbReference type="SAM" id="MobiDB-lite"/>
    </source>
</evidence>
<dbReference type="PROSITE" id="PS50850">
    <property type="entry name" value="MFS"/>
    <property type="match status" value="1"/>
</dbReference>
<comment type="subcellular location">
    <subcellularLocation>
        <location evidence="1">Cell membrane</location>
        <topology evidence="1">Multi-pass membrane protein</topology>
    </subcellularLocation>
</comment>
<proteinExistence type="predicted"/>
<dbReference type="InterPro" id="IPR036259">
    <property type="entry name" value="MFS_trans_sf"/>
</dbReference>
<feature type="transmembrane region" description="Helical" evidence="8">
    <location>
        <begin position="151"/>
        <end position="172"/>
    </location>
</feature>
<gene>
    <name evidence="10" type="ORF">PS9374_03971</name>
</gene>
<keyword evidence="6 8" id="KW-0472">Membrane</keyword>
<accession>A0A171DG42</accession>
<evidence type="ECO:0000259" key="9">
    <source>
        <dbReference type="PROSITE" id="PS50850"/>
    </source>
</evidence>
<protein>
    <submittedName>
        <fullName evidence="10">Transporter</fullName>
    </submittedName>
</protein>
<dbReference type="InterPro" id="IPR020846">
    <property type="entry name" value="MFS_dom"/>
</dbReference>
<dbReference type="EMBL" id="BDCX01000009">
    <property type="protein sequence ID" value="GAT68309.1"/>
    <property type="molecule type" value="Genomic_DNA"/>
</dbReference>
<feature type="transmembrane region" description="Helical" evidence="8">
    <location>
        <begin position="238"/>
        <end position="257"/>
    </location>
</feature>
<keyword evidence="11" id="KW-1185">Reference proteome</keyword>
<feature type="transmembrane region" description="Helical" evidence="8">
    <location>
        <begin position="213"/>
        <end position="232"/>
    </location>
</feature>
<feature type="transmembrane region" description="Helical" evidence="8">
    <location>
        <begin position="369"/>
        <end position="389"/>
    </location>
</feature>
<feature type="region of interest" description="Disordered" evidence="7">
    <location>
        <begin position="1"/>
        <end position="21"/>
    </location>
</feature>
<evidence type="ECO:0000256" key="1">
    <source>
        <dbReference type="ARBA" id="ARBA00004651"/>
    </source>
</evidence>
<evidence type="ECO:0000256" key="8">
    <source>
        <dbReference type="SAM" id="Phobius"/>
    </source>
</evidence>
<evidence type="ECO:0000313" key="10">
    <source>
        <dbReference type="EMBL" id="GAT68309.1"/>
    </source>
</evidence>
<dbReference type="PANTHER" id="PTHR42718">
    <property type="entry name" value="MAJOR FACILITATOR SUPERFAMILY MULTIDRUG TRANSPORTER MFSC"/>
    <property type="match status" value="1"/>
</dbReference>
<feature type="transmembrane region" description="Helical" evidence="8">
    <location>
        <begin position="61"/>
        <end position="81"/>
    </location>
</feature>
<dbReference type="SUPFAM" id="SSF103473">
    <property type="entry name" value="MFS general substrate transporter"/>
    <property type="match status" value="1"/>
</dbReference>
<reference evidence="11" key="2">
    <citation type="submission" date="2016-04" db="EMBL/GenBank/DDBJ databases">
        <title>Planomonospora sphaerica JCM9374 whole genome shotgun sequence.</title>
        <authorList>
            <person name="Suzuki T."/>
            <person name="Dohra H."/>
            <person name="Kodani S."/>
        </authorList>
    </citation>
    <scope>NUCLEOTIDE SEQUENCE [LARGE SCALE GENOMIC DNA]</scope>
    <source>
        <strain evidence="11">JCM 9374</strain>
    </source>
</reference>
<feature type="transmembrane region" description="Helical" evidence="8">
    <location>
        <begin position="118"/>
        <end position="139"/>
    </location>
</feature>
<dbReference type="Proteomes" id="UP000077701">
    <property type="component" value="Unassembled WGS sequence"/>
</dbReference>
<evidence type="ECO:0000313" key="11">
    <source>
        <dbReference type="Proteomes" id="UP000077701"/>
    </source>
</evidence>
<name>A0A171DG42_9ACTN</name>
<evidence type="ECO:0000256" key="4">
    <source>
        <dbReference type="ARBA" id="ARBA00022692"/>
    </source>
</evidence>
<dbReference type="AlphaFoldDB" id="A0A171DG42"/>
<organism evidence="10 11">
    <name type="scientific">Planomonospora sphaerica</name>
    <dbReference type="NCBI Taxonomy" id="161355"/>
    <lineage>
        <taxon>Bacteria</taxon>
        <taxon>Bacillati</taxon>
        <taxon>Actinomycetota</taxon>
        <taxon>Actinomycetes</taxon>
        <taxon>Streptosporangiales</taxon>
        <taxon>Streptosporangiaceae</taxon>
        <taxon>Planomonospora</taxon>
    </lineage>
</organism>
<feature type="transmembrane region" description="Helical" evidence="8">
    <location>
        <begin position="178"/>
        <end position="201"/>
    </location>
</feature>
<feature type="transmembrane region" description="Helical" evidence="8">
    <location>
        <begin position="315"/>
        <end position="336"/>
    </location>
</feature>
<dbReference type="PANTHER" id="PTHR42718:SF47">
    <property type="entry name" value="METHYL VIOLOGEN RESISTANCE PROTEIN SMVA"/>
    <property type="match status" value="1"/>
</dbReference>
<dbReference type="InterPro" id="IPR011701">
    <property type="entry name" value="MFS"/>
</dbReference>
<feature type="transmembrane region" description="Helical" evidence="8">
    <location>
        <begin position="93"/>
        <end position="112"/>
    </location>
</feature>
<evidence type="ECO:0000256" key="5">
    <source>
        <dbReference type="ARBA" id="ARBA00022989"/>
    </source>
</evidence>
<sequence length="517" mass="52563">MTAMGVAADTRRAGTGTRSSGTGRWSVLALLCLSLLLIAVDATVLHIAGPALTAALDPSSVQMLWIVDGYSLVVAPLLLTFGTLGDRHGRRRLVLTGYVVFGAASAAAAFAPTATALIAARMLLGVGGAMIMPATLSIIRQVFTDRRERAIALGVWSAVAAAGAAAGPLLGGLLVERFWWGAVFLINVPILLVLLPAAARILPESRTRAGQPWDAPSALLSVLGILAFAFGLKEAGAGRPEGVAAFLGGVALLAWFVRRQRRLAVPLLDLSLFRRRSFSTGVAAVLLTVFSLVGLQLMLAQYLQLVLGDSPPGAAVRMLPLMAASVAGGLAGAHLLRRLGLRATMGGGLALTALSLAPTLAWGTEEHPLALALCFVGIGFGIQVALLAASDTIMSSASESHAGGAAAIEETAYELGAGLGVAVLGTVTTAVYAPSLAPVEGVSAELMERARQSLAAADAVARELGGQGGAALLAQARLAFVSGLHSTIVVSVLLLGATAAAVAVLVPRGSDDRTGPD</sequence>
<feature type="domain" description="Major facilitator superfamily (MFS) profile" evidence="9">
    <location>
        <begin position="27"/>
        <end position="494"/>
    </location>
</feature>
<keyword evidence="3" id="KW-1003">Cell membrane</keyword>
<dbReference type="GO" id="GO:0022857">
    <property type="term" value="F:transmembrane transporter activity"/>
    <property type="evidence" value="ECO:0007669"/>
    <property type="project" value="InterPro"/>
</dbReference>
<feature type="transmembrane region" description="Helical" evidence="8">
    <location>
        <begin position="343"/>
        <end position="363"/>
    </location>
</feature>
<comment type="caution">
    <text evidence="10">The sequence shown here is derived from an EMBL/GenBank/DDBJ whole genome shotgun (WGS) entry which is preliminary data.</text>
</comment>
<keyword evidence="2" id="KW-0813">Transport</keyword>
<dbReference type="Gene3D" id="1.20.1250.20">
    <property type="entry name" value="MFS general substrate transporter like domains"/>
    <property type="match status" value="1"/>
</dbReference>
<dbReference type="CDD" id="cd17321">
    <property type="entry name" value="MFS_MMR_MDR_like"/>
    <property type="match status" value="1"/>
</dbReference>
<dbReference type="Pfam" id="PF07690">
    <property type="entry name" value="MFS_1"/>
    <property type="match status" value="1"/>
</dbReference>
<dbReference type="GO" id="GO:0005886">
    <property type="term" value="C:plasma membrane"/>
    <property type="evidence" value="ECO:0007669"/>
    <property type="project" value="UniProtKB-SubCell"/>
</dbReference>
<evidence type="ECO:0000256" key="2">
    <source>
        <dbReference type="ARBA" id="ARBA00022448"/>
    </source>
</evidence>
<feature type="transmembrane region" description="Helical" evidence="8">
    <location>
        <begin position="487"/>
        <end position="506"/>
    </location>
</feature>
<dbReference type="RefSeq" id="WP_068898725.1">
    <property type="nucleotide sequence ID" value="NZ_BDCX01000009.1"/>
</dbReference>
<feature type="transmembrane region" description="Helical" evidence="8">
    <location>
        <begin position="27"/>
        <end position="49"/>
    </location>
</feature>
<evidence type="ECO:0000256" key="3">
    <source>
        <dbReference type="ARBA" id="ARBA00022475"/>
    </source>
</evidence>
<evidence type="ECO:0000256" key="6">
    <source>
        <dbReference type="ARBA" id="ARBA00023136"/>
    </source>
</evidence>
<keyword evidence="5 8" id="KW-1133">Transmembrane helix</keyword>
<keyword evidence="4 8" id="KW-0812">Transmembrane</keyword>
<feature type="transmembrane region" description="Helical" evidence="8">
    <location>
        <begin position="278"/>
        <end position="303"/>
    </location>
</feature>